<keyword evidence="23" id="KW-1185">Reference proteome</keyword>
<evidence type="ECO:0000259" key="21">
    <source>
        <dbReference type="Pfam" id="PF15508"/>
    </source>
</evidence>
<dbReference type="GO" id="GO:0016020">
    <property type="term" value="C:membrane"/>
    <property type="evidence" value="ECO:0007669"/>
    <property type="project" value="GOC"/>
</dbReference>
<dbReference type="EC" id="3.5.1.23" evidence="6"/>
<comment type="subcellular location">
    <subcellularLocation>
        <location evidence="1">Lysosome</location>
    </subcellularLocation>
    <subcellularLocation>
        <location evidence="2">Secreted</location>
    </subcellularLocation>
</comment>
<comment type="pathway">
    <text evidence="3">Lipid metabolism; sphingolipid metabolism.</text>
</comment>
<protein>
    <recommendedName>
        <fullName evidence="16">Acid ceramidase</fullName>
        <ecNumber evidence="6">3.5.1.23</ecNumber>
    </recommendedName>
</protein>
<dbReference type="GO" id="GO:0017064">
    <property type="term" value="F:fatty acid amide hydrolase activity"/>
    <property type="evidence" value="ECO:0007669"/>
    <property type="project" value="InterPro"/>
</dbReference>
<proteinExistence type="inferred from homology"/>
<keyword evidence="10" id="KW-0746">Sphingolipid metabolism</keyword>
<gene>
    <name evidence="22" type="ORF">PoB_000596100</name>
</gene>
<dbReference type="GO" id="GO:0006665">
    <property type="term" value="P:sphingolipid metabolic process"/>
    <property type="evidence" value="ECO:0007669"/>
    <property type="project" value="UniProtKB-KW"/>
</dbReference>
<evidence type="ECO:0000256" key="10">
    <source>
        <dbReference type="ARBA" id="ARBA00022919"/>
    </source>
</evidence>
<evidence type="ECO:0000256" key="9">
    <source>
        <dbReference type="ARBA" id="ARBA00022801"/>
    </source>
</evidence>
<keyword evidence="12" id="KW-0865">Zymogen</keyword>
<sequence>MTLTNPTDGHCDGWDPGQQFKSMAWIKAFAFLTVAFLGLICTFTQAQSVTTTCQTGKYPPDPKTKVGTYTINLDLPPEQRWTELAKAKAPQIKTLLNGFKDFVKDFGAAAQYLIDFIDNQGGDLDGTLPYPFAGELKGISAATGLNLGEVVLYNLFYEFFTVCTSIVAEDPSGKLYHARNLDFGLFIGWDIQNRTWAITERLRPLIVNLDWQRGGKTVFKSVNYAGFTGILTAVKQNQFTFTMNERFNIDGGFIGIVKWLLGNHNQTWMGFLTRDVMENATSFAEAQIKLQKTVMLAPAYFILGGTKPGQASVITRSREAAVDTWPMRNASGWYILETNYDHWEAPLFLDDRRTPAHQCMDKMTQQNVGFGGLFNVLSSEPMLNKLTTYTALMQVDNGALETYIQDCKDPCTPW</sequence>
<evidence type="ECO:0000313" key="23">
    <source>
        <dbReference type="Proteomes" id="UP000735302"/>
    </source>
</evidence>
<evidence type="ECO:0000256" key="16">
    <source>
        <dbReference type="ARBA" id="ARBA00040588"/>
    </source>
</evidence>
<comment type="pathway">
    <text evidence="4">Sphingolipid metabolism.</text>
</comment>
<dbReference type="GO" id="GO:0006631">
    <property type="term" value="P:fatty acid metabolic process"/>
    <property type="evidence" value="ECO:0007669"/>
    <property type="project" value="InterPro"/>
</dbReference>
<dbReference type="Pfam" id="PF02275">
    <property type="entry name" value="CBAH"/>
    <property type="match status" value="1"/>
</dbReference>
<keyword evidence="7" id="KW-0964">Secreted</keyword>
<evidence type="ECO:0000256" key="17">
    <source>
        <dbReference type="PIRNR" id="PIRNR017632"/>
    </source>
</evidence>
<dbReference type="AlphaFoldDB" id="A0AAV3Y8A7"/>
<dbReference type="GO" id="GO:0017040">
    <property type="term" value="F:N-acylsphingosine amidohydrolase activity"/>
    <property type="evidence" value="ECO:0007669"/>
    <property type="project" value="UniProtKB-EC"/>
</dbReference>
<feature type="domain" description="Choloylglycine hydrolase/NAAA C-terminal" evidence="20">
    <location>
        <begin position="163"/>
        <end position="399"/>
    </location>
</feature>
<evidence type="ECO:0000256" key="18">
    <source>
        <dbReference type="PIRSR" id="PIRSR017632-1"/>
    </source>
</evidence>
<keyword evidence="19" id="KW-0812">Transmembrane</keyword>
<dbReference type="Gene3D" id="3.60.60.10">
    <property type="entry name" value="Penicillin V Acylase, Chain A"/>
    <property type="match status" value="1"/>
</dbReference>
<evidence type="ECO:0000256" key="6">
    <source>
        <dbReference type="ARBA" id="ARBA00011891"/>
    </source>
</evidence>
<dbReference type="Pfam" id="PF15508">
    <property type="entry name" value="NAAA-beta"/>
    <property type="match status" value="1"/>
</dbReference>
<feature type="transmembrane region" description="Helical" evidence="19">
    <location>
        <begin position="28"/>
        <end position="46"/>
    </location>
</feature>
<evidence type="ECO:0000256" key="4">
    <source>
        <dbReference type="ARBA" id="ARBA00004991"/>
    </source>
</evidence>
<dbReference type="PIRSF" id="PIRSF017632">
    <property type="entry name" value="Acid_ceramidase-like"/>
    <property type="match status" value="1"/>
</dbReference>
<evidence type="ECO:0000256" key="19">
    <source>
        <dbReference type="SAM" id="Phobius"/>
    </source>
</evidence>
<evidence type="ECO:0000256" key="7">
    <source>
        <dbReference type="ARBA" id="ARBA00022525"/>
    </source>
</evidence>
<keyword evidence="19" id="KW-1133">Transmembrane helix</keyword>
<accession>A0AAV3Y8A7</accession>
<evidence type="ECO:0000256" key="14">
    <source>
        <dbReference type="ARBA" id="ARBA00023180"/>
    </source>
</evidence>
<evidence type="ECO:0000256" key="5">
    <source>
        <dbReference type="ARBA" id="ARBA00005730"/>
    </source>
</evidence>
<dbReference type="FunFam" id="3.60.60.10:FF:000006">
    <property type="entry name" value="N-acylethanolamine-hydrolyzing acid amidase"/>
    <property type="match status" value="1"/>
</dbReference>
<comment type="caution">
    <text evidence="22">The sequence shown here is derived from an EMBL/GenBank/DDBJ whole genome shotgun (WGS) entry which is preliminary data.</text>
</comment>
<evidence type="ECO:0000313" key="22">
    <source>
        <dbReference type="EMBL" id="GFN79455.1"/>
    </source>
</evidence>
<comment type="similarity">
    <text evidence="5 17">Belongs to the acid ceramidase family.</text>
</comment>
<dbReference type="EMBL" id="BLXT01000663">
    <property type="protein sequence ID" value="GFN79455.1"/>
    <property type="molecule type" value="Genomic_DNA"/>
</dbReference>
<evidence type="ECO:0000256" key="1">
    <source>
        <dbReference type="ARBA" id="ARBA00004371"/>
    </source>
</evidence>
<evidence type="ECO:0000256" key="8">
    <source>
        <dbReference type="ARBA" id="ARBA00022729"/>
    </source>
</evidence>
<keyword evidence="15" id="KW-0458">Lysosome</keyword>
<evidence type="ECO:0000256" key="12">
    <source>
        <dbReference type="ARBA" id="ARBA00023145"/>
    </source>
</evidence>
<evidence type="ECO:0000256" key="11">
    <source>
        <dbReference type="ARBA" id="ARBA00023098"/>
    </source>
</evidence>
<keyword evidence="8" id="KW-0732">Signal</keyword>
<dbReference type="InterPro" id="IPR029132">
    <property type="entry name" value="CBAH/NAAA_C"/>
</dbReference>
<keyword evidence="14" id="KW-0325">Glycoprotein</keyword>
<keyword evidence="11 17" id="KW-0443">Lipid metabolism</keyword>
<evidence type="ECO:0000256" key="15">
    <source>
        <dbReference type="ARBA" id="ARBA00023228"/>
    </source>
</evidence>
<keyword evidence="19" id="KW-0472">Membrane</keyword>
<name>A0AAV3Y8A7_9GAST</name>
<evidence type="ECO:0000256" key="13">
    <source>
        <dbReference type="ARBA" id="ARBA00023157"/>
    </source>
</evidence>
<feature type="active site" description="Nucleophile" evidence="18">
    <location>
        <position position="163"/>
    </location>
</feature>
<feature type="domain" description="Acid ceramidase N-terminal" evidence="21">
    <location>
        <begin position="65"/>
        <end position="126"/>
    </location>
</feature>
<dbReference type="CDD" id="cd01903">
    <property type="entry name" value="Ntn_AC_NAAA"/>
    <property type="match status" value="1"/>
</dbReference>
<dbReference type="GO" id="GO:0005764">
    <property type="term" value="C:lysosome"/>
    <property type="evidence" value="ECO:0007669"/>
    <property type="project" value="UniProtKB-SubCell"/>
</dbReference>
<dbReference type="Proteomes" id="UP000735302">
    <property type="component" value="Unassembled WGS sequence"/>
</dbReference>
<evidence type="ECO:0000256" key="3">
    <source>
        <dbReference type="ARBA" id="ARBA00004760"/>
    </source>
</evidence>
<organism evidence="22 23">
    <name type="scientific">Plakobranchus ocellatus</name>
    <dbReference type="NCBI Taxonomy" id="259542"/>
    <lineage>
        <taxon>Eukaryota</taxon>
        <taxon>Metazoa</taxon>
        <taxon>Spiralia</taxon>
        <taxon>Lophotrochozoa</taxon>
        <taxon>Mollusca</taxon>
        <taxon>Gastropoda</taxon>
        <taxon>Heterobranchia</taxon>
        <taxon>Euthyneura</taxon>
        <taxon>Panpulmonata</taxon>
        <taxon>Sacoglossa</taxon>
        <taxon>Placobranchoidea</taxon>
        <taxon>Plakobranchidae</taxon>
        <taxon>Plakobranchus</taxon>
    </lineage>
</organism>
<dbReference type="PANTHER" id="PTHR28583:SF1">
    <property type="entry name" value="ACID CERAMIDASE"/>
    <property type="match status" value="1"/>
</dbReference>
<dbReference type="InterPro" id="IPR029130">
    <property type="entry name" value="Acid_ceramidase_N"/>
</dbReference>
<dbReference type="PANTHER" id="PTHR28583">
    <property type="entry name" value="ACID AMIDASE"/>
    <property type="match status" value="1"/>
</dbReference>
<dbReference type="GO" id="GO:0005576">
    <property type="term" value="C:extracellular region"/>
    <property type="evidence" value="ECO:0007669"/>
    <property type="project" value="UniProtKB-SubCell"/>
</dbReference>
<reference evidence="22 23" key="1">
    <citation type="journal article" date="2021" name="Elife">
        <title>Chloroplast acquisition without the gene transfer in kleptoplastic sea slugs, Plakobranchus ocellatus.</title>
        <authorList>
            <person name="Maeda T."/>
            <person name="Takahashi S."/>
            <person name="Yoshida T."/>
            <person name="Shimamura S."/>
            <person name="Takaki Y."/>
            <person name="Nagai Y."/>
            <person name="Toyoda A."/>
            <person name="Suzuki Y."/>
            <person name="Arimoto A."/>
            <person name="Ishii H."/>
            <person name="Satoh N."/>
            <person name="Nishiyama T."/>
            <person name="Hasebe M."/>
            <person name="Maruyama T."/>
            <person name="Minagawa J."/>
            <person name="Obokata J."/>
            <person name="Shigenobu S."/>
        </authorList>
    </citation>
    <scope>NUCLEOTIDE SEQUENCE [LARGE SCALE GENOMIC DNA]</scope>
</reference>
<evidence type="ECO:0000256" key="2">
    <source>
        <dbReference type="ARBA" id="ARBA00004613"/>
    </source>
</evidence>
<keyword evidence="9 17" id="KW-0378">Hydrolase</keyword>
<evidence type="ECO:0000259" key="20">
    <source>
        <dbReference type="Pfam" id="PF02275"/>
    </source>
</evidence>
<keyword evidence="13" id="KW-1015">Disulfide bond</keyword>
<dbReference type="InterPro" id="IPR016699">
    <property type="entry name" value="Acid_ceramidase-like"/>
</dbReference>